<keyword evidence="4" id="KW-0325">Glycoprotein</keyword>
<feature type="signal peptide" evidence="7">
    <location>
        <begin position="1"/>
        <end position="18"/>
    </location>
</feature>
<keyword evidence="3 7" id="KW-0732">Signal</keyword>
<organism evidence="8">
    <name type="scientific">Ixodes ricinus</name>
    <name type="common">Common tick</name>
    <name type="synonym">Acarus ricinus</name>
    <dbReference type="NCBI Taxonomy" id="34613"/>
    <lineage>
        <taxon>Eukaryota</taxon>
        <taxon>Metazoa</taxon>
        <taxon>Ecdysozoa</taxon>
        <taxon>Arthropoda</taxon>
        <taxon>Chelicerata</taxon>
        <taxon>Arachnida</taxon>
        <taxon>Acari</taxon>
        <taxon>Parasitiformes</taxon>
        <taxon>Ixodida</taxon>
        <taxon>Ixodoidea</taxon>
        <taxon>Ixodidae</taxon>
        <taxon>Ixodinae</taxon>
        <taxon>Ixodes</taxon>
    </lineage>
</organism>
<sequence>MLDLRIFILFVLAGLCFGASLEDQSSDGNSHGSNPPAEPQPSAQAEQSDKVNGQSKEQEQKEEQTEEKVEDKEKESSTKNQEEKRLGHALPDFIGDSKQKKEYVITLQKSCDAQNQVYKINEEQINFKSCTYSCMKLGNFPESVERRIPVGMTCGEKNMKCPEQGDCPTPPLPSC</sequence>
<feature type="region of interest" description="Disordered" evidence="6">
    <location>
        <begin position="23"/>
        <end position="92"/>
    </location>
</feature>
<reference evidence="8" key="1">
    <citation type="submission" date="2012-12" db="EMBL/GenBank/DDBJ databases">
        <title>Identification and characterization of a phenylalanine ammonia-lyase gene family in Isatis indigotica Fort.</title>
        <authorList>
            <person name="Liu Q."/>
            <person name="Chen J."/>
            <person name="Zhou X."/>
            <person name="Di P."/>
            <person name="Xiao Y."/>
            <person name="Xuan H."/>
            <person name="Zhang L."/>
            <person name="Chen W."/>
        </authorList>
    </citation>
    <scope>NUCLEOTIDE SEQUENCE</scope>
    <source>
        <tissue evidence="8">Salivary gland</tissue>
    </source>
</reference>
<feature type="chain" id="PRO_5005516674" evidence="7">
    <location>
        <begin position="19"/>
        <end position="175"/>
    </location>
</feature>
<evidence type="ECO:0000256" key="7">
    <source>
        <dbReference type="SAM" id="SignalP"/>
    </source>
</evidence>
<feature type="compositionally biased region" description="Basic and acidic residues" evidence="6">
    <location>
        <begin position="56"/>
        <end position="86"/>
    </location>
</feature>
<evidence type="ECO:0000256" key="5">
    <source>
        <dbReference type="ARBA" id="ARBA00034321"/>
    </source>
</evidence>
<name>A0A0K8R979_IXORI</name>
<dbReference type="GO" id="GO:0005576">
    <property type="term" value="C:extracellular region"/>
    <property type="evidence" value="ECO:0007669"/>
    <property type="project" value="UniProtKB-SubCell"/>
</dbReference>
<dbReference type="Pfam" id="PF12115">
    <property type="entry name" value="Salp15"/>
    <property type="match status" value="1"/>
</dbReference>
<evidence type="ECO:0000313" key="8">
    <source>
        <dbReference type="EMBL" id="JAA67707.1"/>
    </source>
</evidence>
<evidence type="ECO:0000256" key="6">
    <source>
        <dbReference type="SAM" id="MobiDB-lite"/>
    </source>
</evidence>
<proteinExistence type="evidence at transcript level"/>
<keyword evidence="2" id="KW-0964">Secreted</keyword>
<dbReference type="EMBL" id="GADI01006101">
    <property type="protein sequence ID" value="JAA67707.1"/>
    <property type="molecule type" value="mRNA"/>
</dbReference>
<comment type="subcellular location">
    <subcellularLocation>
        <location evidence="1">Secreted</location>
    </subcellularLocation>
</comment>
<evidence type="ECO:0000256" key="3">
    <source>
        <dbReference type="ARBA" id="ARBA00022729"/>
    </source>
</evidence>
<dbReference type="AlphaFoldDB" id="A0A0K8R979"/>
<evidence type="ECO:0000256" key="1">
    <source>
        <dbReference type="ARBA" id="ARBA00004613"/>
    </source>
</evidence>
<evidence type="ECO:0000256" key="4">
    <source>
        <dbReference type="ARBA" id="ARBA00023180"/>
    </source>
</evidence>
<evidence type="ECO:0000256" key="2">
    <source>
        <dbReference type="ARBA" id="ARBA00022525"/>
    </source>
</evidence>
<dbReference type="InterPro" id="IPR021971">
    <property type="entry name" value="Salp15"/>
</dbReference>
<accession>A0A0K8R979</accession>
<feature type="compositionally biased region" description="Polar residues" evidence="6">
    <location>
        <begin position="23"/>
        <end position="33"/>
    </location>
</feature>
<comment type="similarity">
    <text evidence="5">Belongs to the salp15 family.</text>
</comment>
<protein>
    <submittedName>
        <fullName evidence="8">Putative ixodes 8-cys protein</fullName>
    </submittedName>
</protein>